<dbReference type="InterPro" id="IPR013783">
    <property type="entry name" value="Ig-like_fold"/>
</dbReference>
<feature type="compositionally biased region" description="Basic residues" evidence="1">
    <location>
        <begin position="1771"/>
        <end position="1782"/>
    </location>
</feature>
<dbReference type="PROSITE" id="PS00108">
    <property type="entry name" value="PROTEIN_KINASE_ST"/>
    <property type="match status" value="1"/>
</dbReference>
<gene>
    <name evidence="3" type="ORF">CYMTET_47784</name>
</gene>
<name>A0AAE0BTM2_9CHLO</name>
<dbReference type="Pfam" id="PF16403">
    <property type="entry name" value="Bact_surface_Ig-like"/>
    <property type="match status" value="1"/>
</dbReference>
<dbReference type="InterPro" id="IPR052751">
    <property type="entry name" value="Plant_MAPKKK"/>
</dbReference>
<dbReference type="InterPro" id="IPR000719">
    <property type="entry name" value="Prot_kinase_dom"/>
</dbReference>
<evidence type="ECO:0000313" key="3">
    <source>
        <dbReference type="EMBL" id="KAK3242537.1"/>
    </source>
</evidence>
<dbReference type="PANTHER" id="PTHR48011">
    <property type="entry name" value="CCR4-NOT TRANSCRIPTIONAL COMPLEX SUBUNIT CAF120-RELATED"/>
    <property type="match status" value="1"/>
</dbReference>
<feature type="region of interest" description="Disordered" evidence="1">
    <location>
        <begin position="1646"/>
        <end position="1686"/>
    </location>
</feature>
<feature type="compositionally biased region" description="Polar residues" evidence="1">
    <location>
        <begin position="1788"/>
        <end position="1801"/>
    </location>
</feature>
<accession>A0AAE0BTM2</accession>
<dbReference type="Gene3D" id="2.60.40.10">
    <property type="entry name" value="Immunoglobulins"/>
    <property type="match status" value="1"/>
</dbReference>
<dbReference type="Pfam" id="PF00069">
    <property type="entry name" value="Pkinase"/>
    <property type="match status" value="1"/>
</dbReference>
<dbReference type="PANTHER" id="PTHR48011:SF4">
    <property type="entry name" value="MITOGEN-ACTIVATED PROTEIN KINASE KINASE KINASE 19"/>
    <property type="match status" value="1"/>
</dbReference>
<dbReference type="GO" id="GO:0005524">
    <property type="term" value="F:ATP binding"/>
    <property type="evidence" value="ECO:0007669"/>
    <property type="project" value="InterPro"/>
</dbReference>
<dbReference type="SUPFAM" id="SSF56112">
    <property type="entry name" value="Protein kinase-like (PK-like)"/>
    <property type="match status" value="1"/>
</dbReference>
<dbReference type="InterPro" id="IPR011009">
    <property type="entry name" value="Kinase-like_dom_sf"/>
</dbReference>
<keyword evidence="4" id="KW-1185">Reference proteome</keyword>
<feature type="region of interest" description="Disordered" evidence="1">
    <location>
        <begin position="465"/>
        <end position="497"/>
    </location>
</feature>
<feature type="region of interest" description="Disordered" evidence="1">
    <location>
        <begin position="1763"/>
        <end position="1801"/>
    </location>
</feature>
<dbReference type="InterPro" id="IPR032179">
    <property type="entry name" value="Cry22Aa_Ig-like"/>
</dbReference>
<dbReference type="SMART" id="SM00220">
    <property type="entry name" value="S_TKc"/>
    <property type="match status" value="1"/>
</dbReference>
<protein>
    <recommendedName>
        <fullName evidence="2">Protein kinase domain-containing protein</fullName>
    </recommendedName>
</protein>
<evidence type="ECO:0000313" key="4">
    <source>
        <dbReference type="Proteomes" id="UP001190700"/>
    </source>
</evidence>
<dbReference type="Gene3D" id="3.40.50.10140">
    <property type="entry name" value="Toll/interleukin-1 receptor homology (TIR) domain"/>
    <property type="match status" value="1"/>
</dbReference>
<dbReference type="Proteomes" id="UP001190700">
    <property type="component" value="Unassembled WGS sequence"/>
</dbReference>
<dbReference type="GO" id="GO:0004672">
    <property type="term" value="F:protein kinase activity"/>
    <property type="evidence" value="ECO:0007669"/>
    <property type="project" value="InterPro"/>
</dbReference>
<dbReference type="InterPro" id="IPR035897">
    <property type="entry name" value="Toll_tir_struct_dom_sf"/>
</dbReference>
<dbReference type="Gene3D" id="1.10.510.10">
    <property type="entry name" value="Transferase(Phosphotransferase) domain 1"/>
    <property type="match status" value="1"/>
</dbReference>
<feature type="region of interest" description="Disordered" evidence="1">
    <location>
        <begin position="1709"/>
        <end position="1742"/>
    </location>
</feature>
<evidence type="ECO:0000259" key="2">
    <source>
        <dbReference type="PROSITE" id="PS50011"/>
    </source>
</evidence>
<dbReference type="CDD" id="cd14014">
    <property type="entry name" value="STKc_PknB_like"/>
    <property type="match status" value="1"/>
</dbReference>
<feature type="compositionally biased region" description="Pro residues" evidence="1">
    <location>
        <begin position="734"/>
        <end position="753"/>
    </location>
</feature>
<dbReference type="GO" id="GO:0007165">
    <property type="term" value="P:signal transduction"/>
    <property type="evidence" value="ECO:0007669"/>
    <property type="project" value="TreeGrafter"/>
</dbReference>
<feature type="domain" description="Protein kinase" evidence="2">
    <location>
        <begin position="1092"/>
        <end position="1398"/>
    </location>
</feature>
<organism evidence="3 4">
    <name type="scientific">Cymbomonas tetramitiformis</name>
    <dbReference type="NCBI Taxonomy" id="36881"/>
    <lineage>
        <taxon>Eukaryota</taxon>
        <taxon>Viridiplantae</taxon>
        <taxon>Chlorophyta</taxon>
        <taxon>Pyramimonadophyceae</taxon>
        <taxon>Pyramimonadales</taxon>
        <taxon>Pyramimonadaceae</taxon>
        <taxon>Cymbomonas</taxon>
    </lineage>
</organism>
<dbReference type="InterPro" id="IPR008271">
    <property type="entry name" value="Ser/Thr_kinase_AS"/>
</dbReference>
<reference evidence="3 4" key="1">
    <citation type="journal article" date="2015" name="Genome Biol. Evol.">
        <title>Comparative Genomics of a Bacterivorous Green Alga Reveals Evolutionary Causalities and Consequences of Phago-Mixotrophic Mode of Nutrition.</title>
        <authorList>
            <person name="Burns J.A."/>
            <person name="Paasch A."/>
            <person name="Narechania A."/>
            <person name="Kim E."/>
        </authorList>
    </citation>
    <scope>NUCLEOTIDE SEQUENCE [LARGE SCALE GENOMIC DNA]</scope>
    <source>
        <strain evidence="3 4">PLY_AMNH</strain>
    </source>
</reference>
<proteinExistence type="predicted"/>
<feature type="compositionally biased region" description="Low complexity" evidence="1">
    <location>
        <begin position="1713"/>
        <end position="1725"/>
    </location>
</feature>
<comment type="caution">
    <text evidence="3">The sequence shown here is derived from an EMBL/GenBank/DDBJ whole genome shotgun (WGS) entry which is preliminary data.</text>
</comment>
<feature type="region of interest" description="Disordered" evidence="1">
    <location>
        <begin position="42"/>
        <end position="62"/>
    </location>
</feature>
<dbReference type="SUPFAM" id="SSF52200">
    <property type="entry name" value="Toll/Interleukin receptor TIR domain"/>
    <property type="match status" value="1"/>
</dbReference>
<evidence type="ECO:0000256" key="1">
    <source>
        <dbReference type="SAM" id="MobiDB-lite"/>
    </source>
</evidence>
<sequence>MISHFPQDSEMEKFALAARNAPFTESSDGAFAKPLMHINSASHSKEKSNDISPHTSKTGFLDDSYRYQNSTLRRTRYRRHRRVSAKSPTQAPSNVKVPEQVLSLMERAHFKNLELRRRQIQSGEDGASTLDEDSDSDFKTANQLHFLEGTPRTTNTGGSSFELEVKLNVPGTVHYVVVVGTVKTAQDPDAVTNSEIVQATLQGAALQGQWVAGTMDCPSPQQSEYAFIADLSPNTIYTVYCVAVSTNSASSDSNPQDRVQFEVRTLATDTPTFSPGGYPRVTQVEANAFYLVVSVSQLGSFYYICIPQITAGHLRTQEDTRVTHTGKVLVEQADTEYRIPISQLGTETLYVIYVVVQDDQDPPNYQDEAATLSVKTLDVTAPFITMRYEAVIEVAYGDFYPEYGATAYDSNDGDLTASIVISGDVNTLVPGMYEVRYDVSDSSGNPAATAIRTVIVMSPPPPPPPFPPPIPPLPPSPPPLPPPPSPPSLPTSPPAPQPPAPQVWMLVGLVLTENTTLSEEQVAHIVELYVNSSAGLTDAAVSSWSVTSYQVEAQVRLEGTGTWSSETETSFRNVVAGIAEVAIDSVAVLSALEVFAASAEDDKDDTASPSARRHLRQSSEVAGGEAYVVDYTVSAADAATAFAIQAELAEATSSGYLLQALRKGGLPSATAASSGAASNVTLELGMQVDMALLEEGTSLAEVANADVDAAFTERLEDSGLAVKADEGEATVFDVPPPPPAPKPPPPQPPPVPSAPFLQAVVEVELTKSEGEELTAEEVNATISLFADVANLTAQEAASAQLVYTIKHRVLLGDILRWTYSDTTAFSVIAANLTKAESVDAVNVNTATQVNVSADDAFANQTFPSELAMEVSYAVAMTEAAAAYNGSQALIAALVDGSMLDDLREGGINATWLEDAALASEEGGSATVTATLSIILDADGLDRAELEAKVNETTTIIVDSLDGTGLEVTTTVEALANPPLPPSIPSSPPPPVPNSPTLLDDVADEADSPIDEMLLIIVMGCGTTLLVGTLAGLYWRTKQQHSAAIAKERLRGYLPDEVRRRIKKLVEEGWNPPDAEVTARLHEALELVSPNEWKLEGVLGNPATQQVRTCVIKAYSRLVRAAALKVVVAEPGETFDKKERAALEREAAAIRRIRSPHVVGCQGINFSQDNTLCWLTMELVDGESLQSILGREGFLREERAVRVAIQVLIGLEAVHSQRMIHRDIKPANIMVLDDPQHPEKMTVKIVDFGIAALDTKGMSEADVAKEATIMVTQTHFKKQAGTPHYMAVEQWKGTSEMDLRVDIYAMGVTLFKMLTGKFPYGNTKREPAGVLLELTRMTSAPDLRDLAPEGAILSTPVAEAVSKALLKDHESRWGSARDMIRALEKCLIMKGSATFHVYLSYDPKDEWFVTQLHQALVSRSVADTTGSAAQVFYGKESVSSDTKWEHVFFDSIAHSLVMVPVMSINSTAPLTKKDLADKRRPQKVLTEWVAATALKDAPNSHLRSVFPVFLGKPKTDNPLSEELHRTDFFVDGSNGGGGRYPSAPAKATVRLLKAHAKEMQRSAVGRSGSAEVSRGFSMGESTMDLVDSPIDETIRSLCAHQGFQCHIHGGHGTASQSTGQGGNMVEKCATEIIKAVNVALGLTLNVASEPTQDETQSRMKSGDDEDGEDDFSTSRDKNGDNKINVNALKGSSGDLVMQSLQAALDKQALSYDQGSAPSPGGSSATGDLPTSPNEESSLLGPSLTSSTWPKNLFQDAQMSFVLGLKPPEKRLEKKSKHDARNKMWRSPGATKTNRASSWRMPTTPSSIGLKNESEVAFPENDAPAELELQSIQIPKEILADVTLIGEGPAQISISLDALSLNTATKGIQLLGLDNDYNAL</sequence>
<dbReference type="PROSITE" id="PS50011">
    <property type="entry name" value="PROTEIN_KINASE_DOM"/>
    <property type="match status" value="1"/>
</dbReference>
<feature type="region of interest" description="Disordered" evidence="1">
    <location>
        <begin position="730"/>
        <end position="753"/>
    </location>
</feature>
<dbReference type="EMBL" id="LGRX02033151">
    <property type="protein sequence ID" value="KAK3242537.1"/>
    <property type="molecule type" value="Genomic_DNA"/>
</dbReference>